<dbReference type="CDD" id="cd16936">
    <property type="entry name" value="HATPase_RsbW-like"/>
    <property type="match status" value="1"/>
</dbReference>
<dbReference type="Pfam" id="PF13581">
    <property type="entry name" value="HATPase_c_2"/>
    <property type="match status" value="1"/>
</dbReference>
<organism evidence="2 3">
    <name type="scientific">Saccharothrix hoggarensis</name>
    <dbReference type="NCBI Taxonomy" id="913853"/>
    <lineage>
        <taxon>Bacteria</taxon>
        <taxon>Bacillati</taxon>
        <taxon>Actinomycetota</taxon>
        <taxon>Actinomycetes</taxon>
        <taxon>Pseudonocardiales</taxon>
        <taxon>Pseudonocardiaceae</taxon>
        <taxon>Saccharothrix</taxon>
    </lineage>
</organism>
<dbReference type="InterPro" id="IPR003594">
    <property type="entry name" value="HATPase_dom"/>
</dbReference>
<dbReference type="GO" id="GO:0005524">
    <property type="term" value="F:ATP binding"/>
    <property type="evidence" value="ECO:0007669"/>
    <property type="project" value="UniProtKB-KW"/>
</dbReference>
<dbReference type="Gene3D" id="3.30.565.10">
    <property type="entry name" value="Histidine kinase-like ATPase, C-terminal domain"/>
    <property type="match status" value="1"/>
</dbReference>
<dbReference type="InterPro" id="IPR036890">
    <property type="entry name" value="HATPase_C_sf"/>
</dbReference>
<feature type="domain" description="Histidine kinase/HSP90-like ATPase" evidence="1">
    <location>
        <begin position="7"/>
        <end position="128"/>
    </location>
</feature>
<evidence type="ECO:0000259" key="1">
    <source>
        <dbReference type="Pfam" id="PF13581"/>
    </source>
</evidence>
<dbReference type="RefSeq" id="WP_380721896.1">
    <property type="nucleotide sequence ID" value="NZ_JBHTLK010000026.1"/>
</dbReference>
<proteinExistence type="predicted"/>
<sequence>MTEEVSTPDAVGPRVADLVRGLAECAELTRGQAYRLRLAADEIATNIVEHGYGGRGVLVVCGGVDDDRVWVRTEDRAPPFDPRGHDASHVLATHPAERTAGGLGLHVAMAGLDEFHYERVDGRNRNTMVVCRAGRDPGGTGSERGTRGP</sequence>
<evidence type="ECO:0000313" key="3">
    <source>
        <dbReference type="Proteomes" id="UP001597168"/>
    </source>
</evidence>
<protein>
    <submittedName>
        <fullName evidence="2">ATP-binding protein</fullName>
    </submittedName>
</protein>
<gene>
    <name evidence="2" type="ORF">ACFQ3T_08120</name>
</gene>
<keyword evidence="3" id="KW-1185">Reference proteome</keyword>
<keyword evidence="2" id="KW-0067">ATP-binding</keyword>
<comment type="caution">
    <text evidence="2">The sequence shown here is derived from an EMBL/GenBank/DDBJ whole genome shotgun (WGS) entry which is preliminary data.</text>
</comment>
<name>A0ABW3QQM9_9PSEU</name>
<accession>A0ABW3QQM9</accession>
<reference evidence="3" key="1">
    <citation type="journal article" date="2019" name="Int. J. Syst. Evol. Microbiol.">
        <title>The Global Catalogue of Microorganisms (GCM) 10K type strain sequencing project: providing services to taxonomists for standard genome sequencing and annotation.</title>
        <authorList>
            <consortium name="The Broad Institute Genomics Platform"/>
            <consortium name="The Broad Institute Genome Sequencing Center for Infectious Disease"/>
            <person name="Wu L."/>
            <person name="Ma J."/>
        </authorList>
    </citation>
    <scope>NUCLEOTIDE SEQUENCE [LARGE SCALE GENOMIC DNA]</scope>
    <source>
        <strain evidence="3">CCUG 60214</strain>
    </source>
</reference>
<dbReference type="Proteomes" id="UP001597168">
    <property type="component" value="Unassembled WGS sequence"/>
</dbReference>
<dbReference type="EMBL" id="JBHTLK010000026">
    <property type="protein sequence ID" value="MFD1147088.1"/>
    <property type="molecule type" value="Genomic_DNA"/>
</dbReference>
<evidence type="ECO:0000313" key="2">
    <source>
        <dbReference type="EMBL" id="MFD1147088.1"/>
    </source>
</evidence>
<keyword evidence="2" id="KW-0547">Nucleotide-binding</keyword>
<dbReference type="SUPFAM" id="SSF55874">
    <property type="entry name" value="ATPase domain of HSP90 chaperone/DNA topoisomerase II/histidine kinase"/>
    <property type="match status" value="1"/>
</dbReference>